<dbReference type="PANTHER" id="PTHR14859">
    <property type="entry name" value="CALCOFLUOR WHITE HYPERSENSITIVE PROTEIN PRECURSOR"/>
    <property type="match status" value="1"/>
</dbReference>
<dbReference type="InterPro" id="IPR036691">
    <property type="entry name" value="Endo/exonu/phosph_ase_sf"/>
</dbReference>
<evidence type="ECO:0000313" key="2">
    <source>
        <dbReference type="EMBL" id="KGM10347.1"/>
    </source>
</evidence>
<keyword evidence="2" id="KW-0255">Endonuclease</keyword>
<sequence>MRATDVPTPAAQTSAAPTSGAPGALRVLTYNVRQLRDDAAAVVAVLREADADVVALQEPPRLLTGRRRLRRLAADAGLTVAVAGGGARTTALLVRPGLPVHGARSMRLAWRPGRTRRGLAHATVAGVHVVSVHLGLTDAERASHLVRLLHLVRSSGASGVVVAGDLNEEPGGLVRRALALHLHDATVSAGPTFPAARPRRWIDAVLVGRGLVASGARRLEGEEARRASDHLPLLVQVRVP</sequence>
<keyword evidence="2" id="KW-0378">Hydrolase</keyword>
<accession>A0A0A0BRS5</accession>
<name>A0A0A0BRS5_9CELL</name>
<dbReference type="OrthoDB" id="3820230at2"/>
<feature type="domain" description="Endonuclease/exonuclease/phosphatase" evidence="1">
    <location>
        <begin position="28"/>
        <end position="230"/>
    </location>
</feature>
<keyword evidence="3" id="KW-1185">Reference proteome</keyword>
<organism evidence="2 3">
    <name type="scientific">Cellulomonas carbonis T26</name>
    <dbReference type="NCBI Taxonomy" id="947969"/>
    <lineage>
        <taxon>Bacteria</taxon>
        <taxon>Bacillati</taxon>
        <taxon>Actinomycetota</taxon>
        <taxon>Actinomycetes</taxon>
        <taxon>Micrococcales</taxon>
        <taxon>Cellulomonadaceae</taxon>
        <taxon>Cellulomonas</taxon>
    </lineage>
</organism>
<dbReference type="PANTHER" id="PTHR14859:SF15">
    <property type="entry name" value="ENDONUCLEASE_EXONUCLEASE_PHOSPHATASE DOMAIN-CONTAINING PROTEIN"/>
    <property type="match status" value="1"/>
</dbReference>
<dbReference type="InterPro" id="IPR051916">
    <property type="entry name" value="GPI-anchor_lipid_remodeler"/>
</dbReference>
<dbReference type="Pfam" id="PF03372">
    <property type="entry name" value="Exo_endo_phos"/>
    <property type="match status" value="1"/>
</dbReference>
<dbReference type="GO" id="GO:0004519">
    <property type="term" value="F:endonuclease activity"/>
    <property type="evidence" value="ECO:0007669"/>
    <property type="project" value="UniProtKB-KW"/>
</dbReference>
<evidence type="ECO:0000259" key="1">
    <source>
        <dbReference type="Pfam" id="PF03372"/>
    </source>
</evidence>
<dbReference type="SUPFAM" id="SSF56219">
    <property type="entry name" value="DNase I-like"/>
    <property type="match status" value="1"/>
</dbReference>
<dbReference type="EMBL" id="AXCY01000053">
    <property type="protein sequence ID" value="KGM10347.1"/>
    <property type="molecule type" value="Genomic_DNA"/>
</dbReference>
<proteinExistence type="predicted"/>
<dbReference type="RefSeq" id="WP_052426258.1">
    <property type="nucleotide sequence ID" value="NZ_AXCY01000053.1"/>
</dbReference>
<gene>
    <name evidence="2" type="ORF">N868_15605</name>
</gene>
<dbReference type="Proteomes" id="UP000029839">
    <property type="component" value="Unassembled WGS sequence"/>
</dbReference>
<dbReference type="GO" id="GO:0016020">
    <property type="term" value="C:membrane"/>
    <property type="evidence" value="ECO:0007669"/>
    <property type="project" value="GOC"/>
</dbReference>
<keyword evidence="2" id="KW-0540">Nuclease</keyword>
<comment type="caution">
    <text evidence="2">The sequence shown here is derived from an EMBL/GenBank/DDBJ whole genome shotgun (WGS) entry which is preliminary data.</text>
</comment>
<evidence type="ECO:0000313" key="3">
    <source>
        <dbReference type="Proteomes" id="UP000029839"/>
    </source>
</evidence>
<dbReference type="Gene3D" id="3.60.10.10">
    <property type="entry name" value="Endonuclease/exonuclease/phosphatase"/>
    <property type="match status" value="1"/>
</dbReference>
<reference evidence="2 3" key="2">
    <citation type="journal article" date="2015" name="Stand. Genomic Sci.">
        <title>Draft genome sequence of Cellulomonas carbonis T26(T) and comparative analysis of six Cellulomonas genomes.</title>
        <authorList>
            <person name="Zhuang W."/>
            <person name="Zhang S."/>
            <person name="Xia X."/>
            <person name="Wang G."/>
        </authorList>
    </citation>
    <scope>NUCLEOTIDE SEQUENCE [LARGE SCALE GENOMIC DNA]</scope>
    <source>
        <strain evidence="2 3">T26</strain>
    </source>
</reference>
<protein>
    <submittedName>
        <fullName evidence="2">Endonuclease</fullName>
    </submittedName>
</protein>
<dbReference type="InterPro" id="IPR005135">
    <property type="entry name" value="Endo/exonuclease/phosphatase"/>
</dbReference>
<reference evidence="2 3" key="1">
    <citation type="submission" date="2013-08" db="EMBL/GenBank/DDBJ databases">
        <title>Genome sequencing of Cellulomonas carbonis T26.</title>
        <authorList>
            <person name="Chen F."/>
            <person name="Li Y."/>
            <person name="Wang G."/>
        </authorList>
    </citation>
    <scope>NUCLEOTIDE SEQUENCE [LARGE SCALE GENOMIC DNA]</scope>
    <source>
        <strain evidence="2 3">T26</strain>
    </source>
</reference>
<dbReference type="GO" id="GO:0006506">
    <property type="term" value="P:GPI anchor biosynthetic process"/>
    <property type="evidence" value="ECO:0007669"/>
    <property type="project" value="TreeGrafter"/>
</dbReference>
<dbReference type="AlphaFoldDB" id="A0A0A0BRS5"/>